<protein>
    <submittedName>
        <fullName evidence="1">4997_t:CDS:1</fullName>
    </submittedName>
</protein>
<evidence type="ECO:0000313" key="1">
    <source>
        <dbReference type="EMBL" id="CAG8800795.1"/>
    </source>
</evidence>
<accession>A0A9N9JYX5</accession>
<gene>
    <name evidence="1" type="ORF">DERYTH_LOCUS23330</name>
</gene>
<comment type="caution">
    <text evidence="1">The sequence shown here is derived from an EMBL/GenBank/DDBJ whole genome shotgun (WGS) entry which is preliminary data.</text>
</comment>
<feature type="non-terminal residue" evidence="1">
    <location>
        <position position="104"/>
    </location>
</feature>
<evidence type="ECO:0000313" key="2">
    <source>
        <dbReference type="Proteomes" id="UP000789405"/>
    </source>
</evidence>
<dbReference type="EMBL" id="CAJVPY010035193">
    <property type="protein sequence ID" value="CAG8800795.1"/>
    <property type="molecule type" value="Genomic_DNA"/>
</dbReference>
<organism evidence="1 2">
    <name type="scientific">Dentiscutata erythropus</name>
    <dbReference type="NCBI Taxonomy" id="1348616"/>
    <lineage>
        <taxon>Eukaryota</taxon>
        <taxon>Fungi</taxon>
        <taxon>Fungi incertae sedis</taxon>
        <taxon>Mucoromycota</taxon>
        <taxon>Glomeromycotina</taxon>
        <taxon>Glomeromycetes</taxon>
        <taxon>Diversisporales</taxon>
        <taxon>Gigasporaceae</taxon>
        <taxon>Dentiscutata</taxon>
    </lineage>
</organism>
<dbReference type="AlphaFoldDB" id="A0A9N9JYX5"/>
<dbReference type="OrthoDB" id="421154at2759"/>
<name>A0A9N9JYX5_9GLOM</name>
<reference evidence="1" key="1">
    <citation type="submission" date="2021-06" db="EMBL/GenBank/DDBJ databases">
        <authorList>
            <person name="Kallberg Y."/>
            <person name="Tangrot J."/>
            <person name="Rosling A."/>
        </authorList>
    </citation>
    <scope>NUCLEOTIDE SEQUENCE</scope>
    <source>
        <strain evidence="1">MA453B</strain>
    </source>
</reference>
<dbReference type="Proteomes" id="UP000789405">
    <property type="component" value="Unassembled WGS sequence"/>
</dbReference>
<keyword evidence="2" id="KW-1185">Reference proteome</keyword>
<proteinExistence type="predicted"/>
<sequence length="104" mass="11762">IPLGEQEEVSSYKNEIGSYKNKVGFYKVRSHKVGSHKAGSSKAGSSQEELTNNELNCKSSFYSLGATSLRTCFYCKSRHLVDKCSEIQPHLRDNCLKCWKKEHS</sequence>
<feature type="non-terminal residue" evidence="1">
    <location>
        <position position="1"/>
    </location>
</feature>